<gene>
    <name evidence="9" type="ORF">CRE_00949</name>
</gene>
<evidence type="ECO:0000313" key="10">
    <source>
        <dbReference type="Proteomes" id="UP000008281"/>
    </source>
</evidence>
<dbReference type="AlphaFoldDB" id="E3LD13"/>
<dbReference type="GO" id="GO:0005694">
    <property type="term" value="C:chromosome"/>
    <property type="evidence" value="ECO:0007669"/>
    <property type="project" value="UniProtKB-SubCell"/>
</dbReference>
<dbReference type="STRING" id="31234.E3LD13"/>
<dbReference type="eggNOG" id="KOG1082">
    <property type="taxonomic scope" value="Eukaryota"/>
</dbReference>
<keyword evidence="2" id="KW-0158">Chromosome</keyword>
<dbReference type="Proteomes" id="UP000008281">
    <property type="component" value="Unassembled WGS sequence"/>
</dbReference>
<keyword evidence="5" id="KW-0949">S-adenosyl-L-methionine</keyword>
<keyword evidence="7" id="KW-0862">Zinc</keyword>
<evidence type="ECO:0000256" key="3">
    <source>
        <dbReference type="ARBA" id="ARBA00022603"/>
    </source>
</evidence>
<evidence type="ECO:0000256" key="5">
    <source>
        <dbReference type="ARBA" id="ARBA00022691"/>
    </source>
</evidence>
<evidence type="ECO:0000256" key="1">
    <source>
        <dbReference type="ARBA" id="ARBA00004286"/>
    </source>
</evidence>
<evidence type="ECO:0000256" key="6">
    <source>
        <dbReference type="ARBA" id="ARBA00022723"/>
    </source>
</evidence>
<protein>
    <recommendedName>
        <fullName evidence="8">SET domain-containing protein</fullName>
    </recommendedName>
</protein>
<evidence type="ECO:0000313" key="9">
    <source>
        <dbReference type="EMBL" id="EFO83035.1"/>
    </source>
</evidence>
<dbReference type="Gene3D" id="2.170.270.10">
    <property type="entry name" value="SET domain"/>
    <property type="match status" value="1"/>
</dbReference>
<evidence type="ECO:0000259" key="8">
    <source>
        <dbReference type="Pfam" id="PF00856"/>
    </source>
</evidence>
<name>E3LD13_CAERE</name>
<keyword evidence="4" id="KW-0808">Transferase</keyword>
<sequence>MHRTVLTRFTPLSLTCASDAVTLNMLMGAETEEEFAVLYLGWNSEHMYDVDVEWFRKHYKRVYDIAEAKNKFVAVIKEKVSDKEKKALIELEQCMTLDLQYDCSNRYWFLQDLTYFHSKIQRDSGLGNVHYMCITGPTTPLPIYTFVSQHVMQERVLSKCIEETRRLDKTTQKKALRNGPSDKPSPQLRTTSCKNKEWCKCNLNYASMVRRNSFGKRTKLCIPDDMGRLQNLDEHRFGDEYVSVECSSACKCSKNCPRRQLQKGGKKMLVVLCEDERNEYELVAGEPIVAGELIGELVGELFLAPQQEEDSNGSPVAKRSKPDASSPMNRTTQLKLKDGPFYKTFSIFNAEMAIISRHIGNAIRFIRHSESPNSLFIETLSRVNHKDPIIPRMGVFASKDIAIGDKITAFFY</sequence>
<accession>E3LD13</accession>
<proteinExistence type="predicted"/>
<dbReference type="RefSeq" id="XP_003118437.2">
    <property type="nucleotide sequence ID" value="XM_003118389.2"/>
</dbReference>
<dbReference type="CTD" id="9822508"/>
<dbReference type="GeneID" id="9822508"/>
<dbReference type="InterPro" id="IPR001214">
    <property type="entry name" value="SET_dom"/>
</dbReference>
<dbReference type="OrthoDB" id="6141102at2759"/>
<dbReference type="InterPro" id="IPR046341">
    <property type="entry name" value="SET_dom_sf"/>
</dbReference>
<keyword evidence="6" id="KW-0479">Metal-binding</keyword>
<dbReference type="HOGENOM" id="CLU_018364_1_0_1"/>
<dbReference type="PANTHER" id="PTHR46223">
    <property type="entry name" value="HISTONE-LYSINE N-METHYLTRANSFERASE SUV39H"/>
    <property type="match status" value="1"/>
</dbReference>
<dbReference type="InterPro" id="IPR050973">
    <property type="entry name" value="H3K9_Histone-Lys_N-MTase"/>
</dbReference>
<feature type="domain" description="SET" evidence="8">
    <location>
        <begin position="281"/>
        <end position="408"/>
    </location>
</feature>
<dbReference type="EMBL" id="DS268407">
    <property type="protein sequence ID" value="EFO83035.1"/>
    <property type="molecule type" value="Genomic_DNA"/>
</dbReference>
<dbReference type="PANTHER" id="PTHR46223:SF3">
    <property type="entry name" value="HISTONE-LYSINE N-METHYLTRANSFERASE SET-23"/>
    <property type="match status" value="1"/>
</dbReference>
<organism evidence="10">
    <name type="scientific">Caenorhabditis remanei</name>
    <name type="common">Caenorhabditis vulgaris</name>
    <dbReference type="NCBI Taxonomy" id="31234"/>
    <lineage>
        <taxon>Eukaryota</taxon>
        <taxon>Metazoa</taxon>
        <taxon>Ecdysozoa</taxon>
        <taxon>Nematoda</taxon>
        <taxon>Chromadorea</taxon>
        <taxon>Rhabditida</taxon>
        <taxon>Rhabditina</taxon>
        <taxon>Rhabditomorpha</taxon>
        <taxon>Rhabditoidea</taxon>
        <taxon>Rhabditidae</taxon>
        <taxon>Peloderinae</taxon>
        <taxon>Caenorhabditis</taxon>
    </lineage>
</organism>
<dbReference type="Pfam" id="PF00856">
    <property type="entry name" value="SET"/>
    <property type="match status" value="1"/>
</dbReference>
<reference evidence="9" key="1">
    <citation type="submission" date="2007-07" db="EMBL/GenBank/DDBJ databases">
        <title>PCAP assembly of the Caenorhabditis remanei genome.</title>
        <authorList>
            <consortium name="The Caenorhabditis remanei Sequencing Consortium"/>
            <person name="Wilson R.K."/>
        </authorList>
    </citation>
    <scope>NUCLEOTIDE SEQUENCE [LARGE SCALE GENOMIC DNA]</scope>
    <source>
        <strain evidence="9">PB4641</strain>
    </source>
</reference>
<dbReference type="GO" id="GO:0032259">
    <property type="term" value="P:methylation"/>
    <property type="evidence" value="ECO:0007669"/>
    <property type="project" value="UniProtKB-KW"/>
</dbReference>
<dbReference type="GO" id="GO:0046872">
    <property type="term" value="F:metal ion binding"/>
    <property type="evidence" value="ECO:0007669"/>
    <property type="project" value="UniProtKB-KW"/>
</dbReference>
<keyword evidence="10" id="KW-1185">Reference proteome</keyword>
<evidence type="ECO:0000256" key="7">
    <source>
        <dbReference type="ARBA" id="ARBA00022833"/>
    </source>
</evidence>
<evidence type="ECO:0000256" key="2">
    <source>
        <dbReference type="ARBA" id="ARBA00022454"/>
    </source>
</evidence>
<dbReference type="GO" id="GO:0008168">
    <property type="term" value="F:methyltransferase activity"/>
    <property type="evidence" value="ECO:0007669"/>
    <property type="project" value="UniProtKB-KW"/>
</dbReference>
<evidence type="ECO:0000256" key="4">
    <source>
        <dbReference type="ARBA" id="ARBA00022679"/>
    </source>
</evidence>
<comment type="subcellular location">
    <subcellularLocation>
        <location evidence="1">Chromosome</location>
    </subcellularLocation>
</comment>
<dbReference type="KEGG" id="crq:GCK72_023951"/>
<keyword evidence="3" id="KW-0489">Methyltransferase</keyword>
<dbReference type="SUPFAM" id="SSF82199">
    <property type="entry name" value="SET domain"/>
    <property type="match status" value="1"/>
</dbReference>